<dbReference type="Proteomes" id="UP001500831">
    <property type="component" value="Unassembled WGS sequence"/>
</dbReference>
<evidence type="ECO:0000313" key="3">
    <source>
        <dbReference type="EMBL" id="GAA2868366.1"/>
    </source>
</evidence>
<keyword evidence="4" id="KW-1185">Reference proteome</keyword>
<feature type="transmembrane region" description="Helical" evidence="2">
    <location>
        <begin position="54"/>
        <end position="74"/>
    </location>
</feature>
<evidence type="ECO:0008006" key="5">
    <source>
        <dbReference type="Google" id="ProtNLM"/>
    </source>
</evidence>
<gene>
    <name evidence="3" type="ORF">GCM10010517_28110</name>
</gene>
<dbReference type="RefSeq" id="WP_344971263.1">
    <property type="nucleotide sequence ID" value="NZ_BAAAVI010000017.1"/>
</dbReference>
<feature type="region of interest" description="Disordered" evidence="1">
    <location>
        <begin position="1"/>
        <end position="20"/>
    </location>
</feature>
<feature type="transmembrane region" description="Helical" evidence="2">
    <location>
        <begin position="27"/>
        <end position="48"/>
    </location>
</feature>
<keyword evidence="2" id="KW-1133">Transmembrane helix</keyword>
<organism evidence="3 4">
    <name type="scientific">Streptosporangium fragile</name>
    <dbReference type="NCBI Taxonomy" id="46186"/>
    <lineage>
        <taxon>Bacteria</taxon>
        <taxon>Bacillati</taxon>
        <taxon>Actinomycetota</taxon>
        <taxon>Actinomycetes</taxon>
        <taxon>Streptosporangiales</taxon>
        <taxon>Streptosporangiaceae</taxon>
        <taxon>Streptosporangium</taxon>
    </lineage>
</organism>
<evidence type="ECO:0000256" key="2">
    <source>
        <dbReference type="SAM" id="Phobius"/>
    </source>
</evidence>
<protein>
    <recommendedName>
        <fullName evidence="5">DUF3040 domain-containing protein</fullName>
    </recommendedName>
</protein>
<keyword evidence="2" id="KW-0472">Membrane</keyword>
<keyword evidence="2" id="KW-0812">Transmembrane</keyword>
<evidence type="ECO:0000256" key="1">
    <source>
        <dbReference type="SAM" id="MobiDB-lite"/>
    </source>
</evidence>
<name>A0ABN3VWN7_9ACTN</name>
<reference evidence="3 4" key="1">
    <citation type="journal article" date="2019" name="Int. J. Syst. Evol. Microbiol.">
        <title>The Global Catalogue of Microorganisms (GCM) 10K type strain sequencing project: providing services to taxonomists for standard genome sequencing and annotation.</title>
        <authorList>
            <consortium name="The Broad Institute Genomics Platform"/>
            <consortium name="The Broad Institute Genome Sequencing Center for Infectious Disease"/>
            <person name="Wu L."/>
            <person name="Ma J."/>
        </authorList>
    </citation>
    <scope>NUCLEOTIDE SEQUENCE [LARGE SCALE GENOMIC DNA]</scope>
    <source>
        <strain evidence="3 4">JCM 6242</strain>
    </source>
</reference>
<comment type="caution">
    <text evidence="3">The sequence shown here is derived from an EMBL/GenBank/DDBJ whole genome shotgun (WGS) entry which is preliminary data.</text>
</comment>
<sequence length="88" mass="9226">MTTPEGQRPEETSADGRSMVPATPRDVVHIRLGSFVLVALVAFAVLGLVSGLTWLIAVAAVLAVVVVVDMVLAMRRQSRARGGMPEAG</sequence>
<dbReference type="EMBL" id="BAAAVI010000017">
    <property type="protein sequence ID" value="GAA2868366.1"/>
    <property type="molecule type" value="Genomic_DNA"/>
</dbReference>
<accession>A0ABN3VWN7</accession>
<proteinExistence type="predicted"/>
<evidence type="ECO:0000313" key="4">
    <source>
        <dbReference type="Proteomes" id="UP001500831"/>
    </source>
</evidence>